<dbReference type="EMBL" id="CP050869">
    <property type="protein sequence ID" value="QPG50328.1"/>
    <property type="molecule type" value="Genomic_DNA"/>
</dbReference>
<keyword evidence="2" id="KW-0560">Oxidoreductase</keyword>
<evidence type="ECO:0000313" key="15">
    <source>
        <dbReference type="EMBL" id="SAI86877.1"/>
    </source>
</evidence>
<evidence type="ECO:0000313" key="25">
    <source>
        <dbReference type="Proteomes" id="UP000278715"/>
    </source>
</evidence>
<dbReference type="KEGG" id="ssof:SULC_1006"/>
<evidence type="ECO:0000313" key="4">
    <source>
        <dbReference type="EMBL" id="AKA73349.1"/>
    </source>
</evidence>
<evidence type="ECO:0000313" key="20">
    <source>
        <dbReference type="Proteomes" id="UP000267993"/>
    </source>
</evidence>
<feature type="domain" description="Aldehyde oxidase/xanthine dehydrogenase a/b hammerhead" evidence="3">
    <location>
        <begin position="17"/>
        <end position="107"/>
    </location>
</feature>
<dbReference type="EMBL" id="CP033241">
    <property type="protein sequence ID" value="AZF83535.1"/>
    <property type="molecule type" value="Genomic_DNA"/>
</dbReference>
<evidence type="ECO:0000313" key="19">
    <source>
        <dbReference type="Proteomes" id="UP000076770"/>
    </source>
</evidence>
<dbReference type="PATRIC" id="fig|2287.6.peg.1064"/>
<dbReference type="RefSeq" id="WP_009989671.1">
    <property type="nucleotide sequence ID" value="NZ_CP011055.2"/>
</dbReference>
<dbReference type="Proteomes" id="UP000269431">
    <property type="component" value="Chromosome"/>
</dbReference>
<dbReference type="PANTHER" id="PTHR11908:SF132">
    <property type="entry name" value="ALDEHYDE OXIDASE 1-RELATED"/>
    <property type="match status" value="1"/>
</dbReference>
<proteinExistence type="predicted"/>
<evidence type="ECO:0000313" key="16">
    <source>
        <dbReference type="Proteomes" id="UP000033057"/>
    </source>
</evidence>
<sequence>MYVGKPIKRIEDPKFLTGGSTYVDDIELPGTLFVAFLRSVKPHAKIKIKKNGNNVFTGYDINPGKDFPIPIEETTYVGQPLAIVVGRDRYEAYDLLESIEVEYEELPYVIDPQDALKNDVKVYSKKESNIYEYKKWEGGNIEQSLKEADVVINGELYNQRVIANPLETRGILAYFDGNRLNVWSSTQSAHYLRRNLMNFLGIDNIRVIQPDVGGAFGSKIIAHPEEYAIAKLALKMKRPLKWIPTRSEEMQSAGHGRDKRLKFKVAVKRDGTILGIDGTLIADLGAPYPDANDDEIGNVHSTVRMLLGPYRIQNVRIEEYAVNTNKAPTQSYRGAGRPEATYFIERIINIISLELGKDEFDIREKNLIRELPYKNALGITYDTGDYIGLLNKAREYYETLKKEASTDECIGSSMYVEITAFGPWETARVLAKSDGKIMIITGSGPHGQGDGTAFAQIVADVLEIPIENIEVRWGDTDIISDGIGTWGSRTVTIGGSAMYKAAEELRRRLIEVSAKMLNADVEEVEYKNGIFSHKKSSKSFTIKEVIQNAYSMGYSLDVTYVYNVTKPGYTVPYGVHLALVKVDKETGSIRVRKYIALDDVGRVINPLLAEGQIIGGALQGIGQAIYEGTIYSKEGYLLNSNLTDYGFPTAVEAPRIEWHYIEKGLSGHPTNSKGIGEAGAIASTPAVVNAVEKCIRKKIVNMPIRPEEVI</sequence>
<dbReference type="OrthoDB" id="57164at2157"/>
<evidence type="ECO:0000313" key="17">
    <source>
        <dbReference type="Proteomes" id="UP000033085"/>
    </source>
</evidence>
<dbReference type="Proteomes" id="UP000594632">
    <property type="component" value="Chromosome"/>
</dbReference>
<protein>
    <submittedName>
        <fullName evidence="15">Carbon monoxide dehydrogenase</fullName>
    </submittedName>
    <submittedName>
        <fullName evidence="6">Xanthine dehydrogenase family protein molybdopterin-binding subunit</fullName>
    </submittedName>
</protein>
<dbReference type="EMBL" id="CP011056">
    <property type="protein sequence ID" value="AKA76048.1"/>
    <property type="molecule type" value="Genomic_DNA"/>
</dbReference>
<dbReference type="Gene3D" id="3.30.365.10">
    <property type="entry name" value="Aldehyde oxidase/xanthine dehydrogenase, molybdopterin binding domain"/>
    <property type="match status" value="4"/>
</dbReference>
<dbReference type="KEGG" id="ssoa:SULA_1005"/>
<evidence type="ECO:0000313" key="6">
    <source>
        <dbReference type="EMBL" id="AKA78741.1"/>
    </source>
</evidence>
<dbReference type="InterPro" id="IPR046867">
    <property type="entry name" value="AldOxase/xan_DH_MoCoBD2"/>
</dbReference>
<reference evidence="16 17" key="1">
    <citation type="journal article" date="2015" name="Genome Announc.">
        <title>Complete Genome Sequence of Sulfolobus solfataricus Strain 98/2 and Evolved Derivatives.</title>
        <authorList>
            <person name="McCarthy S."/>
            <person name="Gradnigo J."/>
            <person name="Johnson T."/>
            <person name="Payne S."/>
            <person name="Lipzen A."/>
            <person name="Martin J."/>
            <person name="Schackwitz W."/>
            <person name="Moriyama E."/>
            <person name="Blum P."/>
        </authorList>
    </citation>
    <scope>NUCLEOTIDE SEQUENCE [LARGE SCALE GENOMIC DNA]</scope>
    <source>
        <strain evidence="16">98/2 SULC</strain>
        <strain evidence="4">SARC-B</strain>
        <strain evidence="5">SARC-C</strain>
        <strain evidence="6 18">SULA</strain>
        <strain evidence="17">SULB</strain>
    </source>
</reference>
<reference evidence="19" key="2">
    <citation type="submission" date="2016-04" db="EMBL/GenBank/DDBJ databases">
        <authorList>
            <person name="Shah S.A."/>
            <person name="Garrett R.A."/>
        </authorList>
    </citation>
    <scope>NUCLEOTIDE SEQUENCE [LARGE SCALE GENOMIC DNA]</scope>
    <source>
        <strain evidence="19">ATCC 35091 / DSM 1616 / JCM 8930 / NBRC 15331 / P1</strain>
    </source>
</reference>
<gene>
    <name evidence="14" type="ORF">HFC64_11415</name>
    <name evidence="15" type="ORF">SSOP1_3323</name>
    <name evidence="6" type="ORF">SULA_1005</name>
    <name evidence="4" type="ORF">SULB_1007</name>
    <name evidence="5" type="ORF">SULC_1006</name>
    <name evidence="7" type="ORF">SULG_04935</name>
    <name evidence="8" type="ORF">SULH_04935</name>
    <name evidence="9" type="ORF">SULI_04935</name>
    <name evidence="10" type="ORF">SULM_04935</name>
    <name evidence="11" type="ORF">SULN_04935</name>
    <name evidence="12" type="ORF">SULO_04945</name>
    <name evidence="13" type="ORF">SULZ_05180</name>
</gene>
<evidence type="ECO:0000313" key="14">
    <source>
        <dbReference type="EMBL" id="QPG50328.1"/>
    </source>
</evidence>
<dbReference type="EMBL" id="CP033237">
    <property type="protein sequence ID" value="AZF73057.1"/>
    <property type="molecule type" value="Genomic_DNA"/>
</dbReference>
<dbReference type="EMBL" id="CP033240">
    <property type="protein sequence ID" value="AZF80895.1"/>
    <property type="molecule type" value="Genomic_DNA"/>
</dbReference>
<evidence type="ECO:0000313" key="23">
    <source>
        <dbReference type="Proteomes" id="UP000273443"/>
    </source>
</evidence>
<dbReference type="GO" id="GO:0005506">
    <property type="term" value="F:iron ion binding"/>
    <property type="evidence" value="ECO:0007669"/>
    <property type="project" value="InterPro"/>
</dbReference>
<dbReference type="GeneID" id="1453251"/>
<evidence type="ECO:0000313" key="21">
    <source>
        <dbReference type="Proteomes" id="UP000269431"/>
    </source>
</evidence>
<dbReference type="InterPro" id="IPR037165">
    <property type="entry name" value="AldOxase/xan_DH_Mopterin-bd_sf"/>
</dbReference>
<dbReference type="InterPro" id="IPR036856">
    <property type="entry name" value="Ald_Oxase/Xan_DH_a/b_sf"/>
</dbReference>
<evidence type="ECO:0000313" key="7">
    <source>
        <dbReference type="EMBL" id="AZF67817.1"/>
    </source>
</evidence>
<dbReference type="NCBIfam" id="NF041018">
    <property type="entry name" value="glyceraldDH_alpha"/>
    <property type="match status" value="1"/>
</dbReference>
<keyword evidence="1" id="KW-0500">Molybdenum</keyword>
<dbReference type="EMBL" id="LT549890">
    <property type="protein sequence ID" value="SAI86877.1"/>
    <property type="molecule type" value="Genomic_DNA"/>
</dbReference>
<evidence type="ECO:0000313" key="22">
    <source>
        <dbReference type="Proteomes" id="UP000273194"/>
    </source>
</evidence>
<evidence type="ECO:0000256" key="1">
    <source>
        <dbReference type="ARBA" id="ARBA00022505"/>
    </source>
</evidence>
<dbReference type="SMART" id="SM01008">
    <property type="entry name" value="Ald_Xan_dh_C"/>
    <property type="match status" value="1"/>
</dbReference>
<dbReference type="KEGG" id="ssol:SULB_1007"/>
<dbReference type="Proteomes" id="UP000273443">
    <property type="component" value="Chromosome"/>
</dbReference>
<dbReference type="Proteomes" id="UP000267993">
    <property type="component" value="Chromosome"/>
</dbReference>
<reference evidence="15" key="3">
    <citation type="submission" date="2016-04" db="EMBL/GenBank/DDBJ databases">
        <authorList>
            <person name="Evans L.H."/>
            <person name="Alamgir A."/>
            <person name="Owens N."/>
            <person name="Weber N.D."/>
            <person name="Virtaneva K."/>
            <person name="Barbian K."/>
            <person name="Babar A."/>
            <person name="Rosenke K."/>
        </authorList>
    </citation>
    <scope>NUCLEOTIDE SEQUENCE</scope>
    <source>
        <strain evidence="15">P1</strain>
    </source>
</reference>
<dbReference type="Pfam" id="PF02738">
    <property type="entry name" value="MoCoBD_1"/>
    <property type="match status" value="1"/>
</dbReference>
<evidence type="ECO:0000313" key="13">
    <source>
        <dbReference type="EMBL" id="AZF83535.1"/>
    </source>
</evidence>
<dbReference type="Pfam" id="PF20256">
    <property type="entry name" value="MoCoBD_2"/>
    <property type="match status" value="1"/>
</dbReference>
<dbReference type="InterPro" id="IPR008274">
    <property type="entry name" value="AldOxase/xan_DH_MoCoBD1"/>
</dbReference>
<dbReference type="EMBL" id="CP033236">
    <property type="protein sequence ID" value="AZF70437.1"/>
    <property type="molecule type" value="Genomic_DNA"/>
</dbReference>
<evidence type="ECO:0000313" key="27">
    <source>
        <dbReference type="Proteomes" id="UP000594632"/>
    </source>
</evidence>
<evidence type="ECO:0000313" key="12">
    <source>
        <dbReference type="EMBL" id="AZF80895.1"/>
    </source>
</evidence>
<organism evidence="6 18">
    <name type="scientific">Saccharolobus solfataricus</name>
    <name type="common">Sulfolobus solfataricus</name>
    <dbReference type="NCBI Taxonomy" id="2287"/>
    <lineage>
        <taxon>Archaea</taxon>
        <taxon>Thermoproteota</taxon>
        <taxon>Thermoprotei</taxon>
        <taxon>Sulfolobales</taxon>
        <taxon>Sulfolobaceae</taxon>
        <taxon>Saccharolobus</taxon>
    </lineage>
</organism>
<evidence type="ECO:0000313" key="9">
    <source>
        <dbReference type="EMBL" id="AZF73057.1"/>
    </source>
</evidence>
<dbReference type="InterPro" id="IPR000674">
    <property type="entry name" value="Ald_Oxase/Xan_DH_a/b"/>
</dbReference>
<evidence type="ECO:0000313" key="11">
    <source>
        <dbReference type="EMBL" id="AZF78289.1"/>
    </source>
</evidence>
<dbReference type="SUPFAM" id="SSF56003">
    <property type="entry name" value="Molybdenum cofactor-binding domain"/>
    <property type="match status" value="1"/>
</dbReference>
<reference evidence="14 27" key="6">
    <citation type="journal article" date="2020" name="Nat. Commun.">
        <title>The structures of two archaeal type IV pili illuminate evolutionary relationships.</title>
        <authorList>
            <person name="Wang F."/>
            <person name="Baquero D.P."/>
            <person name="Su Z."/>
            <person name="Beltran L.C."/>
            <person name="Prangishvili D."/>
            <person name="Krupovic M."/>
            <person name="Egelman E.H."/>
        </authorList>
    </citation>
    <scope>NUCLEOTIDE SEQUENCE [LARGE SCALE GENOMIC DNA]</scope>
    <source>
        <strain evidence="14 27">POZ149</strain>
    </source>
</reference>
<evidence type="ECO:0000313" key="8">
    <source>
        <dbReference type="EMBL" id="AZF70437.1"/>
    </source>
</evidence>
<dbReference type="EMBL" id="CP033235">
    <property type="protein sequence ID" value="AZF67817.1"/>
    <property type="molecule type" value="Genomic_DNA"/>
</dbReference>
<dbReference type="Proteomes" id="UP000273194">
    <property type="component" value="Chromosome"/>
</dbReference>
<dbReference type="InterPro" id="IPR016208">
    <property type="entry name" value="Ald_Oxase/xanthine_DH-like"/>
</dbReference>
<dbReference type="EMBL" id="CP011055">
    <property type="protein sequence ID" value="AKA73349.1"/>
    <property type="molecule type" value="Genomic_DNA"/>
</dbReference>
<evidence type="ECO:0000256" key="2">
    <source>
        <dbReference type="ARBA" id="ARBA00023002"/>
    </source>
</evidence>
<dbReference type="Proteomes" id="UP000033057">
    <property type="component" value="Chromosome"/>
</dbReference>
<reference evidence="20 21" key="4">
    <citation type="journal article" date="2018" name="Proc. Natl. Acad. Sci. U.S.A.">
        <title>Nonmutational mechanism of inheritance in the Archaeon Sulfolobus solfataricus.</title>
        <authorList>
            <person name="Payne S."/>
            <person name="McCarthy S."/>
            <person name="Johnson T."/>
            <person name="North E."/>
            <person name="Blum P."/>
        </authorList>
    </citation>
    <scope>NUCLEOTIDE SEQUENCE [LARGE SCALE GENOMIC DNA]</scope>
    <source>
        <strain evidence="8 20">SARC-H</strain>
        <strain evidence="9 24">SARC-I</strain>
        <strain evidence="11 25">SARC-N</strain>
        <strain evidence="12 26">SARC-O</strain>
        <strain evidence="13 21">SUL120</strain>
        <strain evidence="7 22">SULG</strain>
        <strain evidence="10 23">SULM</strain>
    </source>
</reference>
<dbReference type="Gene3D" id="3.90.1170.50">
    <property type="entry name" value="Aldehyde oxidase/xanthine dehydrogenase, a/b hammerhead"/>
    <property type="match status" value="1"/>
</dbReference>
<dbReference type="EMBL" id="CP011057">
    <property type="protein sequence ID" value="AKA78741.1"/>
    <property type="molecule type" value="Genomic_DNA"/>
</dbReference>
<dbReference type="GO" id="GO:0016491">
    <property type="term" value="F:oxidoreductase activity"/>
    <property type="evidence" value="ECO:0007669"/>
    <property type="project" value="UniProtKB-KW"/>
</dbReference>
<dbReference type="AlphaFoldDB" id="A0A0E3GWA7"/>
<dbReference type="Proteomes" id="UP000033085">
    <property type="component" value="Chromosome"/>
</dbReference>
<dbReference type="Proteomes" id="UP000076770">
    <property type="component" value="Chromosome i"/>
</dbReference>
<dbReference type="EMBL" id="CP033239">
    <property type="protein sequence ID" value="AZF78289.1"/>
    <property type="molecule type" value="Genomic_DNA"/>
</dbReference>
<dbReference type="SUPFAM" id="SSF54665">
    <property type="entry name" value="CO dehydrogenase molybdoprotein N-domain-like"/>
    <property type="match status" value="1"/>
</dbReference>
<dbReference type="GeneID" id="44128951"/>
<accession>A0A0E3GWA7</accession>
<evidence type="ECO:0000313" key="24">
    <source>
        <dbReference type="Proteomes" id="UP000275843"/>
    </source>
</evidence>
<dbReference type="OMA" id="SWMRAPG"/>
<dbReference type="Proteomes" id="UP000282269">
    <property type="component" value="Chromosome"/>
</dbReference>
<evidence type="ECO:0000259" key="3">
    <source>
        <dbReference type="SMART" id="SM01008"/>
    </source>
</evidence>
<name>A0A0E3GWA7_SACSO</name>
<reference evidence="6" key="5">
    <citation type="submission" date="2018-10" db="EMBL/GenBank/DDBJ databases">
        <authorList>
            <person name="McCarthy S."/>
            <person name="Gradnigo J."/>
            <person name="Johnson T."/>
            <person name="Payne S."/>
            <person name="Lipzen A."/>
            <person name="Schackwitz W."/>
            <person name="Martin J."/>
            <person name="Moriyama E."/>
            <person name="Blum P."/>
        </authorList>
    </citation>
    <scope>NUCLEOTIDE SEQUENCE</scope>
    <source>
        <strain evidence="4">SARC-B</strain>
        <strain evidence="5">SARC-C</strain>
        <strain evidence="6">SULA</strain>
    </source>
</reference>
<dbReference type="Proteomes" id="UP000278715">
    <property type="component" value="Chromosome"/>
</dbReference>
<evidence type="ECO:0000313" key="10">
    <source>
        <dbReference type="EMBL" id="AZF75682.1"/>
    </source>
</evidence>
<dbReference type="EMBL" id="CP033238">
    <property type="protein sequence ID" value="AZF75682.1"/>
    <property type="molecule type" value="Genomic_DNA"/>
</dbReference>
<dbReference type="PANTHER" id="PTHR11908">
    <property type="entry name" value="XANTHINE DEHYDROGENASE"/>
    <property type="match status" value="1"/>
</dbReference>
<dbReference type="Proteomes" id="UP000275843">
    <property type="component" value="Chromosome"/>
</dbReference>
<dbReference type="Proteomes" id="UP000033106">
    <property type="component" value="Chromosome"/>
</dbReference>
<dbReference type="Pfam" id="PF01315">
    <property type="entry name" value="Ald_Xan_dh_C"/>
    <property type="match status" value="1"/>
</dbReference>
<evidence type="ECO:0000313" key="18">
    <source>
        <dbReference type="Proteomes" id="UP000033106"/>
    </source>
</evidence>
<evidence type="ECO:0000313" key="26">
    <source>
        <dbReference type="Proteomes" id="UP000282269"/>
    </source>
</evidence>
<dbReference type="InterPro" id="IPR053554">
    <property type="entry name" value="Glyceraldehyde_dh-related"/>
</dbReference>
<evidence type="ECO:0000313" key="5">
    <source>
        <dbReference type="EMBL" id="AKA76048.1"/>
    </source>
</evidence>